<feature type="transmembrane region" description="Helical" evidence="9">
    <location>
        <begin position="20"/>
        <end position="38"/>
    </location>
</feature>
<keyword evidence="3 8" id="KW-0813">Transport</keyword>
<dbReference type="PANTHER" id="PTHR43337:SF1">
    <property type="entry name" value="XANTHINE_URACIL PERMEASE C887.17-RELATED"/>
    <property type="match status" value="1"/>
</dbReference>
<reference evidence="10" key="2">
    <citation type="submission" date="2022-06" db="EMBL/GenBank/DDBJ databases">
        <title>Thermospira aquatica gen. nov., sp. nov.</title>
        <authorList>
            <person name="Ben Ali Gam Z."/>
            <person name="Labat M."/>
        </authorList>
    </citation>
    <scope>NUCLEOTIDE SEQUENCE</scope>
    <source>
        <strain evidence="10">F1F22</strain>
    </source>
</reference>
<keyword evidence="11" id="KW-1185">Reference proteome</keyword>
<name>A0AAX3BF29_9SPIR</name>
<dbReference type="EMBL" id="CP073355">
    <property type="protein sequence ID" value="URA10942.1"/>
    <property type="molecule type" value="Genomic_DNA"/>
</dbReference>
<proteinExistence type="inferred from homology"/>
<dbReference type="GO" id="GO:0005345">
    <property type="term" value="F:purine nucleobase transmembrane transporter activity"/>
    <property type="evidence" value="ECO:0007669"/>
    <property type="project" value="TreeGrafter"/>
</dbReference>
<evidence type="ECO:0000256" key="7">
    <source>
        <dbReference type="ARBA" id="ARBA00023136"/>
    </source>
</evidence>
<feature type="transmembrane region" description="Helical" evidence="9">
    <location>
        <begin position="170"/>
        <end position="189"/>
    </location>
</feature>
<evidence type="ECO:0000313" key="11">
    <source>
        <dbReference type="Proteomes" id="UP001056539"/>
    </source>
</evidence>
<evidence type="ECO:0000256" key="8">
    <source>
        <dbReference type="PIRNR" id="PIRNR005353"/>
    </source>
</evidence>
<accession>A0AAX3BF29</accession>
<keyword evidence="6 8" id="KW-1133">Transmembrane helix</keyword>
<evidence type="ECO:0000313" key="10">
    <source>
        <dbReference type="EMBL" id="URA10942.1"/>
    </source>
</evidence>
<dbReference type="Proteomes" id="UP001056539">
    <property type="component" value="Chromosome"/>
</dbReference>
<feature type="transmembrane region" description="Helical" evidence="9">
    <location>
        <begin position="426"/>
        <end position="441"/>
    </location>
</feature>
<dbReference type="InterPro" id="IPR026033">
    <property type="entry name" value="Azg-like_bact_archaea"/>
</dbReference>
<gene>
    <name evidence="10" type="ORF">KDW03_03825</name>
</gene>
<dbReference type="PIRSF" id="PIRSF005353">
    <property type="entry name" value="PbuG"/>
    <property type="match status" value="1"/>
</dbReference>
<feature type="transmembrane region" description="Helical" evidence="9">
    <location>
        <begin position="83"/>
        <end position="100"/>
    </location>
</feature>
<dbReference type="KEGG" id="taqu:KDW03_03825"/>
<feature type="transmembrane region" description="Helical" evidence="9">
    <location>
        <begin position="106"/>
        <end position="126"/>
    </location>
</feature>
<dbReference type="GO" id="GO:0005886">
    <property type="term" value="C:plasma membrane"/>
    <property type="evidence" value="ECO:0007669"/>
    <property type="project" value="UniProtKB-SubCell"/>
</dbReference>
<dbReference type="RefSeq" id="WP_271436072.1">
    <property type="nucleotide sequence ID" value="NZ_CP073355.1"/>
</dbReference>
<feature type="transmembrane region" description="Helical" evidence="9">
    <location>
        <begin position="196"/>
        <end position="219"/>
    </location>
</feature>
<evidence type="ECO:0000256" key="3">
    <source>
        <dbReference type="ARBA" id="ARBA00022448"/>
    </source>
</evidence>
<evidence type="ECO:0000256" key="4">
    <source>
        <dbReference type="ARBA" id="ARBA00022475"/>
    </source>
</evidence>
<evidence type="ECO:0000256" key="6">
    <source>
        <dbReference type="ARBA" id="ARBA00022989"/>
    </source>
</evidence>
<evidence type="ECO:0000256" key="2">
    <source>
        <dbReference type="ARBA" id="ARBA00005697"/>
    </source>
</evidence>
<evidence type="ECO:0000256" key="1">
    <source>
        <dbReference type="ARBA" id="ARBA00004651"/>
    </source>
</evidence>
<dbReference type="InterPro" id="IPR045018">
    <property type="entry name" value="Azg-like"/>
</dbReference>
<comment type="subcellular location">
    <subcellularLocation>
        <location evidence="1 8">Cell membrane</location>
        <topology evidence="1 8">Multi-pass membrane protein</topology>
    </subcellularLocation>
</comment>
<evidence type="ECO:0000256" key="9">
    <source>
        <dbReference type="SAM" id="Phobius"/>
    </source>
</evidence>
<evidence type="ECO:0000256" key="5">
    <source>
        <dbReference type="ARBA" id="ARBA00022692"/>
    </source>
</evidence>
<feature type="transmembrane region" description="Helical" evidence="9">
    <location>
        <begin position="50"/>
        <end position="71"/>
    </location>
</feature>
<comment type="similarity">
    <text evidence="2 8">Belongs to the nucleobase:cation symporter-2 (NCS2) (TC 2.A.40) family. Azg-like subfamily.</text>
</comment>
<organism evidence="10 11">
    <name type="scientific">Thermospira aquatica</name>
    <dbReference type="NCBI Taxonomy" id="2828656"/>
    <lineage>
        <taxon>Bacteria</taxon>
        <taxon>Pseudomonadati</taxon>
        <taxon>Spirochaetota</taxon>
        <taxon>Spirochaetia</taxon>
        <taxon>Brevinematales</taxon>
        <taxon>Thermospiraceae</taxon>
        <taxon>Thermospira</taxon>
    </lineage>
</organism>
<feature type="transmembrane region" description="Helical" evidence="9">
    <location>
        <begin position="239"/>
        <end position="263"/>
    </location>
</feature>
<sequence>MEKTLGKFFEFSERKTSLKVEVLAGISTFLTMAYIIVVNPGILSLTGMDFSGVLLATVLVASISSVLMGLYANLPYALAPGMGINAFFTFSLVMGMGLSWQTALGAVFLSGIIFIILSILPVRLWILHAVPKSIRYGVAAGIGVFLTLIGFKSVGFIVSNEATLVGFGGINAQTLLFIFGLILTSILVIRRVKGALILGIMVTSIATLIVSILGLKYGWLKAPLVELPKSIVALPKLDVFFKLDILGAFKLSMIGPVFSLLFTDMFDSISTFMGIAQVSGLVDKDGQPLKAKKALLVDAISTMMSGLFGTSSGTTYIESAAGIEEGGRTGLTAIVTGLLFLPFMFLSPLLSFIPAVATAPVLVIVGAFMMKPLLQINWNDFEETIPAFMALILIPLTYSITQGIVWGFLIYTLIKLFTGKIKDIHPMLYVIDVLAVLILLVK</sequence>
<feature type="transmembrane region" description="Helical" evidence="9">
    <location>
        <begin position="138"/>
        <end position="158"/>
    </location>
</feature>
<dbReference type="Pfam" id="PF00860">
    <property type="entry name" value="Xan_ur_permease"/>
    <property type="match status" value="1"/>
</dbReference>
<keyword evidence="7 8" id="KW-0472">Membrane</keyword>
<feature type="transmembrane region" description="Helical" evidence="9">
    <location>
        <begin position="388"/>
        <end position="414"/>
    </location>
</feature>
<keyword evidence="4 8" id="KW-1003">Cell membrane</keyword>
<keyword evidence="5 8" id="KW-0812">Transmembrane</keyword>
<reference evidence="10" key="1">
    <citation type="submission" date="2021-04" db="EMBL/GenBank/DDBJ databases">
        <authorList>
            <person name="Postec A."/>
        </authorList>
    </citation>
    <scope>NUCLEOTIDE SEQUENCE</scope>
    <source>
        <strain evidence="10">F1F22</strain>
    </source>
</reference>
<dbReference type="InterPro" id="IPR006043">
    <property type="entry name" value="NCS2"/>
</dbReference>
<protein>
    <submittedName>
        <fullName evidence="10">NCS2 family permease</fullName>
    </submittedName>
</protein>
<dbReference type="AlphaFoldDB" id="A0AAX3BF29"/>
<feature type="transmembrane region" description="Helical" evidence="9">
    <location>
        <begin position="338"/>
        <end position="368"/>
    </location>
</feature>
<dbReference type="PANTHER" id="PTHR43337">
    <property type="entry name" value="XANTHINE/URACIL PERMEASE C887.17-RELATED"/>
    <property type="match status" value="1"/>
</dbReference>